<keyword evidence="2" id="KW-1185">Reference proteome</keyword>
<proteinExistence type="predicted"/>
<gene>
    <name evidence="1" type="ORF">KP509_03G020400</name>
</gene>
<reference evidence="1" key="1">
    <citation type="submission" date="2021-08" db="EMBL/GenBank/DDBJ databases">
        <title>WGS assembly of Ceratopteris richardii.</title>
        <authorList>
            <person name="Marchant D.B."/>
            <person name="Chen G."/>
            <person name="Jenkins J."/>
            <person name="Shu S."/>
            <person name="Leebens-Mack J."/>
            <person name="Grimwood J."/>
            <person name="Schmutz J."/>
            <person name="Soltis P."/>
            <person name="Soltis D."/>
            <person name="Chen Z.-H."/>
        </authorList>
    </citation>
    <scope>NUCLEOTIDE SEQUENCE</scope>
    <source>
        <strain evidence="1">Whitten #5841</strain>
        <tissue evidence="1">Leaf</tissue>
    </source>
</reference>
<organism evidence="1 2">
    <name type="scientific">Ceratopteris richardii</name>
    <name type="common">Triangle waterfern</name>
    <dbReference type="NCBI Taxonomy" id="49495"/>
    <lineage>
        <taxon>Eukaryota</taxon>
        <taxon>Viridiplantae</taxon>
        <taxon>Streptophyta</taxon>
        <taxon>Embryophyta</taxon>
        <taxon>Tracheophyta</taxon>
        <taxon>Polypodiopsida</taxon>
        <taxon>Polypodiidae</taxon>
        <taxon>Polypodiales</taxon>
        <taxon>Pteridineae</taxon>
        <taxon>Pteridaceae</taxon>
        <taxon>Parkerioideae</taxon>
        <taxon>Ceratopteris</taxon>
    </lineage>
</organism>
<name>A0A8T2UXQ7_CERRI</name>
<sequence>MARTKLVETEMGSIPSVSSSLSSSTRWRAITSKASSDDATMRIEPKYENAETEVCSPIPSSSQLMVSSRLTARPPGTSRRTIKAKHMAVFTINDGKEDSDKSEEAMSITLSRTKESNDCKTISVKTTFVKPTLKNPVISSHENNRGDVKRKAEFGTSTLSYNIAIHTSLRRPQSDLLKELGTPAAVYMKNKDDSYTDLNTVSSISHSANLETATRPVTCLPLPPKHIVAPPILISPLLLKDVDGSDDSEEEWDERARKFSAAGDREPIVDPFAAALAICKSEALSVFSEEGQNNGTQEIDCSKRNLVKASTRVSFSATSKTRAHNTDSASCTSSGSLVRTSFRQCLSSVVRPISMPAAELRAPQVITFSFTTTPFSCQVQSCKGTATSEKQTKRWRKFFSVNLHRRCMEAYFCMGKHDSDRKYKDRKNLQDKIPDCMG</sequence>
<dbReference type="AlphaFoldDB" id="A0A8T2UXQ7"/>
<comment type="caution">
    <text evidence="1">The sequence shown here is derived from an EMBL/GenBank/DDBJ whole genome shotgun (WGS) entry which is preliminary data.</text>
</comment>
<dbReference type="Proteomes" id="UP000825935">
    <property type="component" value="Chromosome 3"/>
</dbReference>
<evidence type="ECO:0000313" key="1">
    <source>
        <dbReference type="EMBL" id="KAH7441001.1"/>
    </source>
</evidence>
<protein>
    <submittedName>
        <fullName evidence="1">Uncharacterized protein</fullName>
    </submittedName>
</protein>
<accession>A0A8T2UXQ7</accession>
<evidence type="ECO:0000313" key="2">
    <source>
        <dbReference type="Proteomes" id="UP000825935"/>
    </source>
</evidence>
<dbReference type="EMBL" id="CM035408">
    <property type="protein sequence ID" value="KAH7441001.1"/>
    <property type="molecule type" value="Genomic_DNA"/>
</dbReference>